<sequence>MRRRYQRAGDESMRSLWRREYNAALARFRRRIGEARVSYERECHSVCSRGTRSAALLLRTQIAVDNAQEDTPENAAVRSLAEEPYMPCNEDVPSPRRSARELVPPSPQFLEGPLGGIYFQCREIEAYPSLGSPQGSPLSPMLWNVTIHDLLGLPLPTGVTVQAYAYDTVIVVPRRPGTVWPSWAPVYSGREKAGITVSKIAALAQMQGGRYDPSRRPPCTAMFLPGVTYASPVWWDKTRPDCRLLSRVVSIQRATLLGLLGAHRTPPHRSGHRSR</sequence>
<protein>
    <submittedName>
        <fullName evidence="1">Uncharacterized protein</fullName>
    </submittedName>
</protein>
<keyword evidence="2" id="KW-1185">Reference proteome</keyword>
<dbReference type="EMBL" id="CM023491">
    <property type="protein sequence ID" value="KAH6941489.1"/>
    <property type="molecule type" value="Genomic_DNA"/>
</dbReference>
<reference evidence="1" key="1">
    <citation type="submission" date="2020-05" db="EMBL/GenBank/DDBJ databases">
        <title>Large-scale comparative analyses of tick genomes elucidate their genetic diversity and vector capacities.</title>
        <authorList>
            <person name="Jia N."/>
            <person name="Wang J."/>
            <person name="Shi W."/>
            <person name="Du L."/>
            <person name="Sun Y."/>
            <person name="Zhan W."/>
            <person name="Jiang J."/>
            <person name="Wang Q."/>
            <person name="Zhang B."/>
            <person name="Ji P."/>
            <person name="Sakyi L.B."/>
            <person name="Cui X."/>
            <person name="Yuan T."/>
            <person name="Jiang B."/>
            <person name="Yang W."/>
            <person name="Lam T.T.-Y."/>
            <person name="Chang Q."/>
            <person name="Ding S."/>
            <person name="Wang X."/>
            <person name="Zhu J."/>
            <person name="Ruan X."/>
            <person name="Zhao L."/>
            <person name="Wei J."/>
            <person name="Que T."/>
            <person name="Du C."/>
            <person name="Cheng J."/>
            <person name="Dai P."/>
            <person name="Han X."/>
            <person name="Huang E."/>
            <person name="Gao Y."/>
            <person name="Liu J."/>
            <person name="Shao H."/>
            <person name="Ye R."/>
            <person name="Li L."/>
            <person name="Wei W."/>
            <person name="Wang X."/>
            <person name="Wang C."/>
            <person name="Yang T."/>
            <person name="Huo Q."/>
            <person name="Li W."/>
            <person name="Guo W."/>
            <person name="Chen H."/>
            <person name="Zhou L."/>
            <person name="Ni X."/>
            <person name="Tian J."/>
            <person name="Zhou Y."/>
            <person name="Sheng Y."/>
            <person name="Liu T."/>
            <person name="Pan Y."/>
            <person name="Xia L."/>
            <person name="Li J."/>
            <person name="Zhao F."/>
            <person name="Cao W."/>
        </authorList>
    </citation>
    <scope>NUCLEOTIDE SEQUENCE</scope>
    <source>
        <strain evidence="1">Hyas-2018</strain>
    </source>
</reference>
<proteinExistence type="predicted"/>
<dbReference type="Proteomes" id="UP000821845">
    <property type="component" value="Chromosome 11"/>
</dbReference>
<organism evidence="1 2">
    <name type="scientific">Hyalomma asiaticum</name>
    <name type="common">Tick</name>
    <dbReference type="NCBI Taxonomy" id="266040"/>
    <lineage>
        <taxon>Eukaryota</taxon>
        <taxon>Metazoa</taxon>
        <taxon>Ecdysozoa</taxon>
        <taxon>Arthropoda</taxon>
        <taxon>Chelicerata</taxon>
        <taxon>Arachnida</taxon>
        <taxon>Acari</taxon>
        <taxon>Parasitiformes</taxon>
        <taxon>Ixodida</taxon>
        <taxon>Ixodoidea</taxon>
        <taxon>Ixodidae</taxon>
        <taxon>Hyalomminae</taxon>
        <taxon>Hyalomma</taxon>
    </lineage>
</organism>
<evidence type="ECO:0000313" key="1">
    <source>
        <dbReference type="EMBL" id="KAH6941489.1"/>
    </source>
</evidence>
<comment type="caution">
    <text evidence="1">The sequence shown here is derived from an EMBL/GenBank/DDBJ whole genome shotgun (WGS) entry which is preliminary data.</text>
</comment>
<accession>A0ACB7T5Q5</accession>
<name>A0ACB7T5Q5_HYAAI</name>
<gene>
    <name evidence="1" type="ORF">HPB50_019021</name>
</gene>
<evidence type="ECO:0000313" key="2">
    <source>
        <dbReference type="Proteomes" id="UP000821845"/>
    </source>
</evidence>